<evidence type="ECO:0000313" key="2">
    <source>
        <dbReference type="EMBL" id="SFV86970.1"/>
    </source>
</evidence>
<name>A0A1W1DZ10_9ZZZZ</name>
<accession>A0A1W1DZ10</accession>
<dbReference type="EMBL" id="FPHY01000129">
    <property type="protein sequence ID" value="SFV86970.1"/>
    <property type="molecule type" value="Genomic_DNA"/>
</dbReference>
<gene>
    <name evidence="2" type="ORF">MNB_SUP05-SYMBIONT-4-1342</name>
</gene>
<keyword evidence="1" id="KW-0812">Transmembrane</keyword>
<organism evidence="2">
    <name type="scientific">hydrothermal vent metagenome</name>
    <dbReference type="NCBI Taxonomy" id="652676"/>
    <lineage>
        <taxon>unclassified sequences</taxon>
        <taxon>metagenomes</taxon>
        <taxon>ecological metagenomes</taxon>
    </lineage>
</organism>
<dbReference type="InterPro" id="IPR031876">
    <property type="entry name" value="DUF4760"/>
</dbReference>
<reference evidence="2" key="1">
    <citation type="submission" date="2016-10" db="EMBL/GenBank/DDBJ databases">
        <authorList>
            <person name="de Groot N.N."/>
        </authorList>
    </citation>
    <scope>NUCLEOTIDE SEQUENCE</scope>
</reference>
<keyword evidence="1" id="KW-0472">Membrane</keyword>
<protein>
    <recommendedName>
        <fullName evidence="3">DUF4760 domain-containing protein</fullName>
    </recommendedName>
</protein>
<evidence type="ECO:0008006" key="3">
    <source>
        <dbReference type="Google" id="ProtNLM"/>
    </source>
</evidence>
<dbReference type="Pfam" id="PF15956">
    <property type="entry name" value="DUF4760"/>
    <property type="match status" value="1"/>
</dbReference>
<proteinExistence type="predicted"/>
<feature type="transmembrane region" description="Helical" evidence="1">
    <location>
        <begin position="12"/>
        <end position="33"/>
    </location>
</feature>
<evidence type="ECO:0000256" key="1">
    <source>
        <dbReference type="SAM" id="Phobius"/>
    </source>
</evidence>
<dbReference type="AlphaFoldDB" id="A0A1W1DZ10"/>
<keyword evidence="1" id="KW-1133">Transmembrane helix</keyword>
<sequence>MNINPIYDFLNSQASTSIAGFLIIIISIVAIYMQRKTTKQKSTIEYLRILSTDDRLKEAGKILRIYYNDNEKNIAIIASSDKKDIEEIKLEVVFLLNYFESLAIGVKVGIYDFNTVRLSRKQQIIHTSKYSQSYFTEIRKKTGNPLLFENLEWLSNKLSGET</sequence>